<proteinExistence type="predicted"/>
<feature type="region of interest" description="Disordered" evidence="2">
    <location>
        <begin position="244"/>
        <end position="305"/>
    </location>
</feature>
<gene>
    <name evidence="3" type="ORF">QTG54_013616</name>
</gene>
<comment type="caution">
    <text evidence="3">The sequence shown here is derived from an EMBL/GenBank/DDBJ whole genome shotgun (WGS) entry which is preliminary data.</text>
</comment>
<dbReference type="SUPFAM" id="SSF47095">
    <property type="entry name" value="HMG-box"/>
    <property type="match status" value="1"/>
</dbReference>
<feature type="compositionally biased region" description="Basic and acidic residues" evidence="2">
    <location>
        <begin position="142"/>
        <end position="156"/>
    </location>
</feature>
<protein>
    <recommendedName>
        <fullName evidence="5">HMG box domain-containing protein</fullName>
    </recommendedName>
</protein>
<dbReference type="PANTHER" id="PTHR48112">
    <property type="entry name" value="HIGH MOBILITY GROUP PROTEIN DSP1"/>
    <property type="match status" value="1"/>
</dbReference>
<dbReference type="EMBL" id="JATAAI010000032">
    <property type="protein sequence ID" value="KAK1735910.1"/>
    <property type="molecule type" value="Genomic_DNA"/>
</dbReference>
<accession>A0AAD8XYP8</accession>
<feature type="compositionally biased region" description="Low complexity" evidence="2">
    <location>
        <begin position="267"/>
        <end position="282"/>
    </location>
</feature>
<dbReference type="InterPro" id="IPR050342">
    <property type="entry name" value="HMGB"/>
</dbReference>
<sequence>MERPKRPLSSFNLFYRYKRSLVLEKVGDGAKDDVLRILSATAGLEETPLEANQQPPFSDEINTLRRNRIREALRNKITPNDNGKRRHRKAANSLGISFSEMGKLMTTCWKGVDPFGKEVFEELSEEGRHIYRVQMDEYNELNPKEEPKKSTPDKPKLNNNRVRKQSVRSQYEALEKAVAAAGHAATFPAAAAFPAAPLPHGVSIPVQMLAHHNRMAAFQRIPSMMATTNPSFIMPVAQFNPIMASRQPPSYGRTNEMKREAKPSRRAAANMDILAAAAAAAAEPKRTPPTEPTRSLPLKKRFKRP</sequence>
<organism evidence="3 4">
    <name type="scientific">Skeletonema marinoi</name>
    <dbReference type="NCBI Taxonomy" id="267567"/>
    <lineage>
        <taxon>Eukaryota</taxon>
        <taxon>Sar</taxon>
        <taxon>Stramenopiles</taxon>
        <taxon>Ochrophyta</taxon>
        <taxon>Bacillariophyta</taxon>
        <taxon>Coscinodiscophyceae</taxon>
        <taxon>Thalassiosirophycidae</taxon>
        <taxon>Thalassiosirales</taxon>
        <taxon>Skeletonemataceae</taxon>
        <taxon>Skeletonema</taxon>
        <taxon>Skeletonema marinoi-dohrnii complex</taxon>
    </lineage>
</organism>
<reference evidence="3" key="1">
    <citation type="submission" date="2023-06" db="EMBL/GenBank/DDBJ databases">
        <title>Survivors Of The Sea: Transcriptome response of Skeletonema marinoi to long-term dormancy.</title>
        <authorList>
            <person name="Pinder M.I.M."/>
            <person name="Kourtchenko O."/>
            <person name="Robertson E.K."/>
            <person name="Larsson T."/>
            <person name="Maumus F."/>
            <person name="Osuna-Cruz C.M."/>
            <person name="Vancaester E."/>
            <person name="Stenow R."/>
            <person name="Vandepoele K."/>
            <person name="Ploug H."/>
            <person name="Bruchert V."/>
            <person name="Godhe A."/>
            <person name="Topel M."/>
        </authorList>
    </citation>
    <scope>NUCLEOTIDE SEQUENCE</scope>
    <source>
        <strain evidence="3">R05AC</strain>
    </source>
</reference>
<evidence type="ECO:0000256" key="2">
    <source>
        <dbReference type="SAM" id="MobiDB-lite"/>
    </source>
</evidence>
<name>A0AAD8XYP8_9STRA</name>
<evidence type="ECO:0000256" key="1">
    <source>
        <dbReference type="ARBA" id="ARBA00023125"/>
    </source>
</evidence>
<evidence type="ECO:0008006" key="5">
    <source>
        <dbReference type="Google" id="ProtNLM"/>
    </source>
</evidence>
<dbReference type="PANTHER" id="PTHR48112:SF15">
    <property type="entry name" value="HMG BOX DOMAIN-CONTAINING PROTEIN"/>
    <property type="match status" value="1"/>
</dbReference>
<keyword evidence="1" id="KW-0238">DNA-binding</keyword>
<evidence type="ECO:0000313" key="4">
    <source>
        <dbReference type="Proteomes" id="UP001224775"/>
    </source>
</evidence>
<dbReference type="GO" id="GO:0003677">
    <property type="term" value="F:DNA binding"/>
    <property type="evidence" value="ECO:0007669"/>
    <property type="project" value="UniProtKB-KW"/>
</dbReference>
<dbReference type="AlphaFoldDB" id="A0AAD8XYP8"/>
<keyword evidence="4" id="KW-1185">Reference proteome</keyword>
<dbReference type="Proteomes" id="UP001224775">
    <property type="component" value="Unassembled WGS sequence"/>
</dbReference>
<evidence type="ECO:0000313" key="3">
    <source>
        <dbReference type="EMBL" id="KAK1735910.1"/>
    </source>
</evidence>
<dbReference type="Gene3D" id="1.10.30.10">
    <property type="entry name" value="High mobility group box domain"/>
    <property type="match status" value="1"/>
</dbReference>
<feature type="region of interest" description="Disordered" evidence="2">
    <location>
        <begin position="138"/>
        <end position="166"/>
    </location>
</feature>
<dbReference type="InterPro" id="IPR036910">
    <property type="entry name" value="HMG_box_dom_sf"/>
</dbReference>